<dbReference type="AlphaFoldDB" id="A0A2X4U3B2"/>
<proteinExistence type="predicted"/>
<evidence type="ECO:0000259" key="13">
    <source>
        <dbReference type="PROSITE" id="PS50109"/>
    </source>
</evidence>
<keyword evidence="10" id="KW-0175">Coiled coil</keyword>
<dbReference type="InterPro" id="IPR005467">
    <property type="entry name" value="His_kinase_dom"/>
</dbReference>
<feature type="transmembrane region" description="Helical" evidence="12">
    <location>
        <begin position="211"/>
        <end position="234"/>
    </location>
</feature>
<dbReference type="InterPro" id="IPR007891">
    <property type="entry name" value="CHASE3"/>
</dbReference>
<dbReference type="Pfam" id="PF02518">
    <property type="entry name" value="HATPase_c"/>
    <property type="match status" value="1"/>
</dbReference>
<keyword evidence="4" id="KW-0597">Phosphoprotein</keyword>
<feature type="compositionally biased region" description="Basic and acidic residues" evidence="11">
    <location>
        <begin position="1"/>
        <end position="10"/>
    </location>
</feature>
<reference evidence="15 16" key="1">
    <citation type="submission" date="2018-06" db="EMBL/GenBank/DDBJ databases">
        <authorList>
            <consortium name="Pathogen Informatics"/>
            <person name="Doyle S."/>
        </authorList>
    </citation>
    <scope>NUCLEOTIDE SEQUENCE [LARGE SCALE GENOMIC DNA]</scope>
    <source>
        <strain evidence="15 16">NCTC10994</strain>
    </source>
</reference>
<dbReference type="EC" id="2.7.13.3" evidence="3"/>
<evidence type="ECO:0000256" key="3">
    <source>
        <dbReference type="ARBA" id="ARBA00012438"/>
    </source>
</evidence>
<evidence type="ECO:0000256" key="4">
    <source>
        <dbReference type="ARBA" id="ARBA00022553"/>
    </source>
</evidence>
<dbReference type="Gene3D" id="6.10.340.10">
    <property type="match status" value="1"/>
</dbReference>
<dbReference type="CDD" id="cd00082">
    <property type="entry name" value="HisKA"/>
    <property type="match status" value="1"/>
</dbReference>
<dbReference type="Gene3D" id="3.30.565.10">
    <property type="entry name" value="Histidine kinase-like ATPase, C-terminal domain"/>
    <property type="match status" value="1"/>
</dbReference>
<evidence type="ECO:0000256" key="10">
    <source>
        <dbReference type="SAM" id="Coils"/>
    </source>
</evidence>
<keyword evidence="9" id="KW-0902">Two-component regulatory system</keyword>
<evidence type="ECO:0000256" key="7">
    <source>
        <dbReference type="ARBA" id="ARBA00022777"/>
    </source>
</evidence>
<dbReference type="GO" id="GO:0000155">
    <property type="term" value="F:phosphorelay sensor kinase activity"/>
    <property type="evidence" value="ECO:0007669"/>
    <property type="project" value="InterPro"/>
</dbReference>
<evidence type="ECO:0000256" key="1">
    <source>
        <dbReference type="ARBA" id="ARBA00000085"/>
    </source>
</evidence>
<name>A0A2X4U3B2_9NOCA</name>
<comment type="catalytic activity">
    <reaction evidence="1">
        <text>ATP + protein L-histidine = ADP + protein N-phospho-L-histidine.</text>
        <dbReference type="EC" id="2.7.13.3"/>
    </reaction>
</comment>
<protein>
    <recommendedName>
        <fullName evidence="3">histidine kinase</fullName>
        <ecNumber evidence="3">2.7.13.3</ecNumber>
    </recommendedName>
</protein>
<dbReference type="InterPro" id="IPR003594">
    <property type="entry name" value="HATPase_dom"/>
</dbReference>
<dbReference type="PROSITE" id="PS50885">
    <property type="entry name" value="HAMP"/>
    <property type="match status" value="1"/>
</dbReference>
<evidence type="ECO:0000313" key="15">
    <source>
        <dbReference type="EMBL" id="SQI29578.1"/>
    </source>
</evidence>
<dbReference type="KEGG" id="rcr:NCTC10994_01131"/>
<evidence type="ECO:0000256" key="9">
    <source>
        <dbReference type="ARBA" id="ARBA00023012"/>
    </source>
</evidence>
<dbReference type="Pfam" id="PF00512">
    <property type="entry name" value="HisKA"/>
    <property type="match status" value="1"/>
</dbReference>
<dbReference type="SMART" id="SM00304">
    <property type="entry name" value="HAMP"/>
    <property type="match status" value="1"/>
</dbReference>
<dbReference type="GO" id="GO:0005886">
    <property type="term" value="C:plasma membrane"/>
    <property type="evidence" value="ECO:0007669"/>
    <property type="project" value="UniProtKB-SubCell"/>
</dbReference>
<evidence type="ECO:0000256" key="8">
    <source>
        <dbReference type="ARBA" id="ARBA00022989"/>
    </source>
</evidence>
<feature type="domain" description="Histidine kinase" evidence="13">
    <location>
        <begin position="314"/>
        <end position="533"/>
    </location>
</feature>
<keyword evidence="6 12" id="KW-0812">Transmembrane</keyword>
<evidence type="ECO:0000256" key="6">
    <source>
        <dbReference type="ARBA" id="ARBA00022692"/>
    </source>
</evidence>
<dbReference type="PRINTS" id="PR00344">
    <property type="entry name" value="BCTRLSENSOR"/>
</dbReference>
<evidence type="ECO:0000256" key="11">
    <source>
        <dbReference type="SAM" id="MobiDB-lite"/>
    </source>
</evidence>
<dbReference type="InterPro" id="IPR036097">
    <property type="entry name" value="HisK_dim/P_sf"/>
</dbReference>
<organism evidence="15 16">
    <name type="scientific">Rhodococcus coprophilus</name>
    <dbReference type="NCBI Taxonomy" id="38310"/>
    <lineage>
        <taxon>Bacteria</taxon>
        <taxon>Bacillati</taxon>
        <taxon>Actinomycetota</taxon>
        <taxon>Actinomycetes</taxon>
        <taxon>Mycobacteriales</taxon>
        <taxon>Nocardiaceae</taxon>
        <taxon>Rhodococcus</taxon>
    </lineage>
</organism>
<keyword evidence="5 15" id="KW-0808">Transferase</keyword>
<dbReference type="InterPro" id="IPR036890">
    <property type="entry name" value="HATPase_C_sf"/>
</dbReference>
<comment type="subcellular location">
    <subcellularLocation>
        <location evidence="2">Cell membrane</location>
    </subcellularLocation>
</comment>
<dbReference type="FunFam" id="3.30.565.10:FF:000006">
    <property type="entry name" value="Sensor histidine kinase WalK"/>
    <property type="match status" value="1"/>
</dbReference>
<keyword evidence="7 15" id="KW-0418">Kinase</keyword>
<accession>A0A2X4U3B2</accession>
<dbReference type="InterPro" id="IPR003661">
    <property type="entry name" value="HisK_dim/P_dom"/>
</dbReference>
<feature type="transmembrane region" description="Helical" evidence="12">
    <location>
        <begin position="30"/>
        <end position="52"/>
    </location>
</feature>
<dbReference type="InterPro" id="IPR004358">
    <property type="entry name" value="Sig_transdc_His_kin-like_C"/>
</dbReference>
<feature type="region of interest" description="Disordered" evidence="11">
    <location>
        <begin position="1"/>
        <end position="24"/>
    </location>
</feature>
<dbReference type="EMBL" id="LS483468">
    <property type="protein sequence ID" value="SQI29578.1"/>
    <property type="molecule type" value="Genomic_DNA"/>
</dbReference>
<keyword evidence="16" id="KW-1185">Reference proteome</keyword>
<dbReference type="SMART" id="SM00387">
    <property type="entry name" value="HATPase_c"/>
    <property type="match status" value="1"/>
</dbReference>
<dbReference type="InterPro" id="IPR052162">
    <property type="entry name" value="Sensor_kinase/Photoreceptor"/>
</dbReference>
<dbReference type="PROSITE" id="PS50109">
    <property type="entry name" value="HIS_KIN"/>
    <property type="match status" value="1"/>
</dbReference>
<dbReference type="SUPFAM" id="SSF55874">
    <property type="entry name" value="ATPase domain of HSP90 chaperone/DNA topoisomerase II/histidine kinase"/>
    <property type="match status" value="1"/>
</dbReference>
<dbReference type="SUPFAM" id="SSF47384">
    <property type="entry name" value="Homodimeric domain of signal transducing histidine kinase"/>
    <property type="match status" value="1"/>
</dbReference>
<dbReference type="Proteomes" id="UP000249091">
    <property type="component" value="Chromosome 1"/>
</dbReference>
<evidence type="ECO:0000256" key="2">
    <source>
        <dbReference type="ARBA" id="ARBA00004236"/>
    </source>
</evidence>
<dbReference type="Pfam" id="PF00672">
    <property type="entry name" value="HAMP"/>
    <property type="match status" value="1"/>
</dbReference>
<feature type="domain" description="HAMP" evidence="14">
    <location>
        <begin position="232"/>
        <end position="285"/>
    </location>
</feature>
<dbReference type="STRING" id="1219011.GCA_001895045_00849"/>
<dbReference type="InterPro" id="IPR003660">
    <property type="entry name" value="HAMP_dom"/>
</dbReference>
<gene>
    <name evidence="15" type="primary">cph1_1</name>
    <name evidence="15" type="ORF">NCTC10994_01131</name>
</gene>
<dbReference type="SMART" id="SM00388">
    <property type="entry name" value="HisKA"/>
    <property type="match status" value="1"/>
</dbReference>
<keyword evidence="12" id="KW-0472">Membrane</keyword>
<evidence type="ECO:0000313" key="16">
    <source>
        <dbReference type="Proteomes" id="UP000249091"/>
    </source>
</evidence>
<feature type="coiled-coil region" evidence="10">
    <location>
        <begin position="277"/>
        <end position="304"/>
    </location>
</feature>
<dbReference type="PANTHER" id="PTHR43304">
    <property type="entry name" value="PHYTOCHROME-LIKE PROTEIN CPH1"/>
    <property type="match status" value="1"/>
</dbReference>
<dbReference type="PANTHER" id="PTHR43304:SF1">
    <property type="entry name" value="PAC DOMAIN-CONTAINING PROTEIN"/>
    <property type="match status" value="1"/>
</dbReference>
<evidence type="ECO:0000256" key="12">
    <source>
        <dbReference type="SAM" id="Phobius"/>
    </source>
</evidence>
<sequence>MTKTDTRESETGPATSAGASMVSHDRGPTVQGWFLIVLSVMGVLVVIGTLVGSHYLRETTNMSDYVRDRIQPARVEAYRLQAALVNQETGARGYILAADPAFLQPYEDGRLDEQEAAESLRELVAGEDELIADLDAVEAAAEEWRRVYAAPLVSSVVPGNPQPVDPVVVEAGRVAFDRLRVLFDVQNAGLLDAREEGIEELEEVRTNRDTIFASMVAVFLLTGVGMAFLVQMIVVRPLARLREATRKVVAREEFGHHITPEGPADIRALGQDVENMRERIVRELEVSRERHARLESQAIDLQRSNAELEQFAYVASHDLQEPLRKVASFCQLLEKRYGDKLDERGAQYIAFAVDGAKRMQVLINDLLTFSRVGRVSDNHVRVALAPTLDAALTNLEQAIEESEVVIERPDSLPEVVGDPTLLVMLWQNLLGNAIKFRHPDRPITIRIACEEAREGDEAVWQFAVQDTGIGIAPEFSDKVFVIFQRLHGRDVYTGTGIGLAICRKIVEYHGGEIWLDPEYKGGARFCFTIPVVGDNEPAQNEALEGASA</sequence>
<dbReference type="Pfam" id="PF05227">
    <property type="entry name" value="CHASE3"/>
    <property type="match status" value="1"/>
</dbReference>
<evidence type="ECO:0000256" key="5">
    <source>
        <dbReference type="ARBA" id="ARBA00022679"/>
    </source>
</evidence>
<dbReference type="Gene3D" id="1.10.287.130">
    <property type="match status" value="1"/>
</dbReference>
<keyword evidence="8 12" id="KW-1133">Transmembrane helix</keyword>
<evidence type="ECO:0000259" key="14">
    <source>
        <dbReference type="PROSITE" id="PS50885"/>
    </source>
</evidence>